<sequence>MAFSAPSTNSSPVQATRPNSLPSLPPPPNPSIPFIQQPIPQNNLEPIKPPHKSIIVRKQPKSGEFPTIKLALQALDQIYKNSSKSSTGIIAPPQTIFIYPGVYKERIRISYPGPLRMIGYTNTTHQNGFEKNLVNITSSIDAEIAGSDESSATVRVNMNDFSMYNINIFNLYGKQGTQSQAIALSASGTRQSYYNSAFFGFQDTLLTLDGFHYYHKCYVEGAVDFIFTQRAVVWFEQITTGSTAPGIISANGRSDLTDPSRYVFNRAKILSSGAPPRSVYLGRPWGNYSRVTFQSSYLSEVINPSGWSGWSIDDTRTNHALYTEFGNYGPGSVLKSDVSNGIGLLDPNSGLIKPPQLTLGPAPIGSPDAQKGVPFGTRAPFSFQLVKPLSVQQVLGDDYGNWVDPKYGVEH</sequence>
<evidence type="ECO:0000256" key="7">
    <source>
        <dbReference type="SAM" id="MobiDB-lite"/>
    </source>
</evidence>
<dbReference type="InterPro" id="IPR012334">
    <property type="entry name" value="Pectin_lyas_fold"/>
</dbReference>
<dbReference type="AlphaFoldDB" id="A0A9P6NG11"/>
<dbReference type="EMBL" id="MU167264">
    <property type="protein sequence ID" value="KAG0146205.1"/>
    <property type="molecule type" value="Genomic_DNA"/>
</dbReference>
<comment type="pathway">
    <text evidence="1">Glycan metabolism; pectin degradation; 2-dehydro-3-deoxy-D-gluconate from pectin: step 1/5.</text>
</comment>
<dbReference type="SUPFAM" id="SSF51126">
    <property type="entry name" value="Pectin lyase-like"/>
    <property type="match status" value="1"/>
</dbReference>
<reference evidence="9" key="1">
    <citation type="submission" date="2013-11" db="EMBL/GenBank/DDBJ databases">
        <title>Genome sequence of the fusiform rust pathogen reveals effectors for host alternation and coevolution with pine.</title>
        <authorList>
            <consortium name="DOE Joint Genome Institute"/>
            <person name="Smith K."/>
            <person name="Pendleton A."/>
            <person name="Kubisiak T."/>
            <person name="Anderson C."/>
            <person name="Salamov A."/>
            <person name="Aerts A."/>
            <person name="Riley R."/>
            <person name="Clum A."/>
            <person name="Lindquist E."/>
            <person name="Ence D."/>
            <person name="Campbell M."/>
            <person name="Kronenberg Z."/>
            <person name="Feau N."/>
            <person name="Dhillon B."/>
            <person name="Hamelin R."/>
            <person name="Burleigh J."/>
            <person name="Smith J."/>
            <person name="Yandell M."/>
            <person name="Nelson C."/>
            <person name="Grigoriev I."/>
            <person name="Davis J."/>
        </authorList>
    </citation>
    <scope>NUCLEOTIDE SEQUENCE</scope>
    <source>
        <strain evidence="9">G11</strain>
    </source>
</reference>
<dbReference type="GO" id="GO:0042545">
    <property type="term" value="P:cell wall modification"/>
    <property type="evidence" value="ECO:0007669"/>
    <property type="project" value="InterPro"/>
</dbReference>
<feature type="compositionally biased region" description="Polar residues" evidence="7">
    <location>
        <begin position="1"/>
        <end position="17"/>
    </location>
</feature>
<evidence type="ECO:0000256" key="3">
    <source>
        <dbReference type="ARBA" id="ARBA00013229"/>
    </source>
</evidence>
<evidence type="ECO:0000256" key="2">
    <source>
        <dbReference type="ARBA" id="ARBA00008891"/>
    </source>
</evidence>
<feature type="domain" description="Pectinesterase catalytic" evidence="8">
    <location>
        <begin position="60"/>
        <end position="338"/>
    </location>
</feature>
<keyword evidence="10" id="KW-1185">Reference proteome</keyword>
<evidence type="ECO:0000259" key="8">
    <source>
        <dbReference type="Pfam" id="PF01095"/>
    </source>
</evidence>
<evidence type="ECO:0000256" key="6">
    <source>
        <dbReference type="ARBA" id="ARBA00042203"/>
    </source>
</evidence>
<evidence type="ECO:0000256" key="4">
    <source>
        <dbReference type="ARBA" id="ARBA00022801"/>
    </source>
</evidence>
<organism evidence="9 10">
    <name type="scientific">Cronartium quercuum f. sp. fusiforme G11</name>
    <dbReference type="NCBI Taxonomy" id="708437"/>
    <lineage>
        <taxon>Eukaryota</taxon>
        <taxon>Fungi</taxon>
        <taxon>Dikarya</taxon>
        <taxon>Basidiomycota</taxon>
        <taxon>Pucciniomycotina</taxon>
        <taxon>Pucciniomycetes</taxon>
        <taxon>Pucciniales</taxon>
        <taxon>Coleosporiaceae</taxon>
        <taxon>Cronartium</taxon>
    </lineage>
</organism>
<dbReference type="Gene3D" id="2.160.20.10">
    <property type="entry name" value="Single-stranded right-handed beta-helix, Pectin lyase-like"/>
    <property type="match status" value="1"/>
</dbReference>
<proteinExistence type="inferred from homology"/>
<dbReference type="InterPro" id="IPR011050">
    <property type="entry name" value="Pectin_lyase_fold/virulence"/>
</dbReference>
<protein>
    <recommendedName>
        <fullName evidence="3">pectinesterase</fullName>
        <ecNumber evidence="3">3.1.1.11</ecNumber>
    </recommendedName>
    <alternativeName>
        <fullName evidence="6">Pectin methylesterase A</fullName>
    </alternativeName>
</protein>
<comment type="caution">
    <text evidence="9">The sequence shown here is derived from an EMBL/GenBank/DDBJ whole genome shotgun (WGS) entry which is preliminary data.</text>
</comment>
<gene>
    <name evidence="9" type="ORF">CROQUDRAFT_63096</name>
</gene>
<evidence type="ECO:0000313" key="10">
    <source>
        <dbReference type="Proteomes" id="UP000886653"/>
    </source>
</evidence>
<dbReference type="OrthoDB" id="2019149at2759"/>
<feature type="region of interest" description="Disordered" evidence="7">
    <location>
        <begin position="1"/>
        <end position="46"/>
    </location>
</feature>
<dbReference type="EC" id="3.1.1.11" evidence="3"/>
<evidence type="ECO:0000256" key="1">
    <source>
        <dbReference type="ARBA" id="ARBA00005184"/>
    </source>
</evidence>
<dbReference type="PANTHER" id="PTHR31321:SF57">
    <property type="entry name" value="PECTINESTERASE 53-RELATED"/>
    <property type="match status" value="1"/>
</dbReference>
<dbReference type="Pfam" id="PF01095">
    <property type="entry name" value="Pectinesterase"/>
    <property type="match status" value="1"/>
</dbReference>
<keyword evidence="4" id="KW-0378">Hydrolase</keyword>
<dbReference type="GO" id="GO:0045490">
    <property type="term" value="P:pectin catabolic process"/>
    <property type="evidence" value="ECO:0007669"/>
    <property type="project" value="TreeGrafter"/>
</dbReference>
<keyword evidence="5" id="KW-0063">Aspartyl esterase</keyword>
<name>A0A9P6NG11_9BASI</name>
<feature type="compositionally biased region" description="Low complexity" evidence="7">
    <location>
        <begin position="32"/>
        <end position="44"/>
    </location>
</feature>
<evidence type="ECO:0000256" key="5">
    <source>
        <dbReference type="ARBA" id="ARBA00023085"/>
    </source>
</evidence>
<accession>A0A9P6NG11</accession>
<comment type="similarity">
    <text evidence="2">Belongs to the pectinesterase family.</text>
</comment>
<dbReference type="Proteomes" id="UP000886653">
    <property type="component" value="Unassembled WGS sequence"/>
</dbReference>
<dbReference type="PANTHER" id="PTHR31321">
    <property type="entry name" value="ACYL-COA THIOESTER HYDROLASE YBHC-RELATED"/>
    <property type="match status" value="1"/>
</dbReference>
<dbReference type="GO" id="GO:0030599">
    <property type="term" value="F:pectinesterase activity"/>
    <property type="evidence" value="ECO:0007669"/>
    <property type="project" value="UniProtKB-EC"/>
</dbReference>
<evidence type="ECO:0000313" key="9">
    <source>
        <dbReference type="EMBL" id="KAG0146205.1"/>
    </source>
</evidence>
<dbReference type="InterPro" id="IPR000070">
    <property type="entry name" value="Pectinesterase_cat"/>
</dbReference>